<keyword evidence="5 11" id="KW-0375">Hydrogen ion transport</keyword>
<evidence type="ECO:0000256" key="10">
    <source>
        <dbReference type="ARBA" id="ARBA00023310"/>
    </source>
</evidence>
<evidence type="ECO:0000256" key="7">
    <source>
        <dbReference type="ARBA" id="ARBA00023065"/>
    </source>
</evidence>
<keyword evidence="9" id="KW-0472">Membrane</keyword>
<evidence type="ECO:0000256" key="2">
    <source>
        <dbReference type="ARBA" id="ARBA00007333"/>
    </source>
</evidence>
<dbReference type="Pfam" id="PF05680">
    <property type="entry name" value="ATP-synt_E"/>
    <property type="match status" value="1"/>
</dbReference>
<dbReference type="GO" id="GO:0015986">
    <property type="term" value="P:proton motive force-driven ATP synthesis"/>
    <property type="evidence" value="ECO:0007669"/>
    <property type="project" value="InterPro"/>
</dbReference>
<evidence type="ECO:0000256" key="1">
    <source>
        <dbReference type="ARBA" id="ARBA00004273"/>
    </source>
</evidence>
<evidence type="ECO:0000256" key="8">
    <source>
        <dbReference type="ARBA" id="ARBA00023128"/>
    </source>
</evidence>
<comment type="caution">
    <text evidence="12">The sequence shown here is derived from an EMBL/GenBank/DDBJ whole genome shotgun (WGS) entry which is preliminary data.</text>
</comment>
<comment type="similarity">
    <text evidence="2 11">Belongs to the ATPase e subunit family.</text>
</comment>
<evidence type="ECO:0000256" key="11">
    <source>
        <dbReference type="RuleBase" id="RU367005"/>
    </source>
</evidence>
<dbReference type="EMBL" id="JAIWYP010000003">
    <property type="protein sequence ID" value="KAH3855610.1"/>
    <property type="molecule type" value="Genomic_DNA"/>
</dbReference>
<dbReference type="OrthoDB" id="9982108at2759"/>
<dbReference type="InterPro" id="IPR008386">
    <property type="entry name" value="ATP_synth_F0_esu_mt"/>
</dbReference>
<dbReference type="Proteomes" id="UP000828390">
    <property type="component" value="Unassembled WGS sequence"/>
</dbReference>
<dbReference type="GO" id="GO:0005743">
    <property type="term" value="C:mitochondrial inner membrane"/>
    <property type="evidence" value="ECO:0007669"/>
    <property type="project" value="UniProtKB-SubCell"/>
</dbReference>
<reference evidence="12" key="2">
    <citation type="submission" date="2020-11" db="EMBL/GenBank/DDBJ databases">
        <authorList>
            <person name="McCartney M.A."/>
            <person name="Auch B."/>
            <person name="Kono T."/>
            <person name="Mallez S."/>
            <person name="Becker A."/>
            <person name="Gohl D.M."/>
            <person name="Silverstein K.A.T."/>
            <person name="Koren S."/>
            <person name="Bechman K.B."/>
            <person name="Herman A."/>
            <person name="Abrahante J.E."/>
            <person name="Garbe J."/>
        </authorList>
    </citation>
    <scope>NUCLEOTIDE SEQUENCE</scope>
    <source>
        <strain evidence="12">Duluth1</strain>
        <tissue evidence="12">Whole animal</tissue>
    </source>
</reference>
<evidence type="ECO:0000313" key="13">
    <source>
        <dbReference type="Proteomes" id="UP000828390"/>
    </source>
</evidence>
<evidence type="ECO:0000256" key="9">
    <source>
        <dbReference type="ARBA" id="ARBA00023136"/>
    </source>
</evidence>
<proteinExistence type="inferred from homology"/>
<organism evidence="12 13">
    <name type="scientific">Dreissena polymorpha</name>
    <name type="common">Zebra mussel</name>
    <name type="synonym">Mytilus polymorpha</name>
    <dbReference type="NCBI Taxonomy" id="45954"/>
    <lineage>
        <taxon>Eukaryota</taxon>
        <taxon>Metazoa</taxon>
        <taxon>Spiralia</taxon>
        <taxon>Lophotrochozoa</taxon>
        <taxon>Mollusca</taxon>
        <taxon>Bivalvia</taxon>
        <taxon>Autobranchia</taxon>
        <taxon>Heteroconchia</taxon>
        <taxon>Euheterodonta</taxon>
        <taxon>Imparidentia</taxon>
        <taxon>Neoheterodontei</taxon>
        <taxon>Myida</taxon>
        <taxon>Dreissenoidea</taxon>
        <taxon>Dreissenidae</taxon>
        <taxon>Dreissena</taxon>
    </lineage>
</organism>
<gene>
    <name evidence="12" type="ORF">DPMN_098180</name>
</gene>
<evidence type="ECO:0000313" key="12">
    <source>
        <dbReference type="EMBL" id="KAH3855610.1"/>
    </source>
</evidence>
<keyword evidence="3 11" id="KW-0813">Transport</keyword>
<evidence type="ECO:0000256" key="5">
    <source>
        <dbReference type="ARBA" id="ARBA00022781"/>
    </source>
</evidence>
<keyword evidence="13" id="KW-1185">Reference proteome</keyword>
<dbReference type="AlphaFoldDB" id="A0A9D4LCJ4"/>
<keyword evidence="6 11" id="KW-0999">Mitochondrion inner membrane</keyword>
<reference evidence="12" key="1">
    <citation type="journal article" date="2019" name="bioRxiv">
        <title>The Genome of the Zebra Mussel, Dreissena polymorpha: A Resource for Invasive Species Research.</title>
        <authorList>
            <person name="McCartney M.A."/>
            <person name="Auch B."/>
            <person name="Kono T."/>
            <person name="Mallez S."/>
            <person name="Zhang Y."/>
            <person name="Obille A."/>
            <person name="Becker A."/>
            <person name="Abrahante J.E."/>
            <person name="Garbe J."/>
            <person name="Badalamenti J.P."/>
            <person name="Herman A."/>
            <person name="Mangelson H."/>
            <person name="Liachko I."/>
            <person name="Sullivan S."/>
            <person name="Sone E.D."/>
            <person name="Koren S."/>
            <person name="Silverstein K.A.T."/>
            <person name="Beckman K.B."/>
            <person name="Gohl D.M."/>
        </authorList>
    </citation>
    <scope>NUCLEOTIDE SEQUENCE</scope>
    <source>
        <strain evidence="12">Duluth1</strain>
        <tissue evidence="12">Whole animal</tissue>
    </source>
</reference>
<dbReference type="GO" id="GO:0015078">
    <property type="term" value="F:proton transmembrane transporter activity"/>
    <property type="evidence" value="ECO:0007669"/>
    <property type="project" value="InterPro"/>
</dbReference>
<evidence type="ECO:0000256" key="4">
    <source>
        <dbReference type="ARBA" id="ARBA00022547"/>
    </source>
</evidence>
<evidence type="ECO:0000256" key="6">
    <source>
        <dbReference type="ARBA" id="ARBA00022792"/>
    </source>
</evidence>
<dbReference type="GO" id="GO:0045259">
    <property type="term" value="C:proton-transporting ATP synthase complex"/>
    <property type="evidence" value="ECO:0007669"/>
    <property type="project" value="UniProtKB-UniRule"/>
</dbReference>
<keyword evidence="4 11" id="KW-0138">CF(0)</keyword>
<keyword evidence="10 11" id="KW-0066">ATP synthesis</keyword>
<sequence>MSVPDKFGKIDMWKKIGLTWHCQTGGPNPMTQLPPRKPTVLIRGTRWIFLISGIFYGATRLSFLTKREKPITELHETLEAFAHERRKAYRREFDDQEMLALYYDVIGVDKADDPTQKKH</sequence>
<comment type="subcellular location">
    <subcellularLocation>
        <location evidence="1 11">Mitochondrion inner membrane</location>
    </subcellularLocation>
</comment>
<evidence type="ECO:0000256" key="3">
    <source>
        <dbReference type="ARBA" id="ARBA00022448"/>
    </source>
</evidence>
<accession>A0A9D4LCJ4</accession>
<keyword evidence="7 11" id="KW-0406">Ion transport</keyword>
<keyword evidence="8 11" id="KW-0496">Mitochondrion</keyword>
<comment type="function">
    <text evidence="11">Subunit e, of the mitochondrial membrane ATP synthase complex (F(1)F(0) ATP synthase or Complex V) that produces ATP from ADP in the presence of a proton gradient across the membrane which is generated by electron transport complexes of the respiratory chain. ATP synthase complex consist of a soluble F(1) head domain - the catalytic core - and a membrane F(1) domain - the membrane proton channel. These two domains are linked by a central stalk rotating inside the F(1) region and a stationary peripheral stalk. During catalysis, ATP synthesis in the catalytic domain of F(1) is coupled via a rotary mechanism of the central stalk subunits to proton translocation. In vivo, can only synthesize ATP although its ATP hydrolase activity can be activated artificially in vitro. Part of the complex F(0) domain.</text>
</comment>
<protein>
    <recommendedName>
        <fullName evidence="11">ATP synthase F(0) complex subunit e, mitochondrial</fullName>
    </recommendedName>
</protein>
<comment type="subunit">
    <text evidence="11">F-type ATPases have 2 components, CF(1) - the catalytic core - and CF(0) - the membrane proton channel. CF(1) and CF(0) have multiple subunits.</text>
</comment>
<name>A0A9D4LCJ4_DREPO</name>